<reference evidence="3" key="1">
    <citation type="journal article" date="2019" name="Int. J. Syst. Evol. Microbiol.">
        <title>The Global Catalogue of Microorganisms (GCM) 10K type strain sequencing project: providing services to taxonomists for standard genome sequencing and annotation.</title>
        <authorList>
            <consortium name="The Broad Institute Genomics Platform"/>
            <consortium name="The Broad Institute Genome Sequencing Center for Infectious Disease"/>
            <person name="Wu L."/>
            <person name="Ma J."/>
        </authorList>
    </citation>
    <scope>NUCLEOTIDE SEQUENCE [LARGE SCALE GENOMIC DNA]</scope>
    <source>
        <strain evidence="3">NBRC 101365</strain>
    </source>
</reference>
<name>A0ABQ6CEC2_9HYPH</name>
<evidence type="ECO:0000313" key="2">
    <source>
        <dbReference type="EMBL" id="GLS18564.1"/>
    </source>
</evidence>
<protein>
    <submittedName>
        <fullName evidence="2">Uncharacterized protein</fullName>
    </submittedName>
</protein>
<evidence type="ECO:0000313" key="3">
    <source>
        <dbReference type="Proteomes" id="UP001156882"/>
    </source>
</evidence>
<evidence type="ECO:0000256" key="1">
    <source>
        <dbReference type="SAM" id="MobiDB-lite"/>
    </source>
</evidence>
<keyword evidence="3" id="KW-1185">Reference proteome</keyword>
<feature type="region of interest" description="Disordered" evidence="1">
    <location>
        <begin position="1"/>
        <end position="25"/>
    </location>
</feature>
<comment type="caution">
    <text evidence="2">The sequence shown here is derived from an EMBL/GenBank/DDBJ whole genome shotgun (WGS) entry which is preliminary data.</text>
</comment>
<organism evidence="2 3">
    <name type="scientific">Labrys miyagiensis</name>
    <dbReference type="NCBI Taxonomy" id="346912"/>
    <lineage>
        <taxon>Bacteria</taxon>
        <taxon>Pseudomonadati</taxon>
        <taxon>Pseudomonadota</taxon>
        <taxon>Alphaproteobacteria</taxon>
        <taxon>Hyphomicrobiales</taxon>
        <taxon>Xanthobacteraceae</taxon>
        <taxon>Labrys</taxon>
    </lineage>
</organism>
<proteinExistence type="predicted"/>
<sequence>MNGLDQGPDDLPPCAIPGGVNDAPPTMSRFKSERELRLALAIEANTKIAEPPHDGRGRLQDAAGRWHIHQSVAGGNRIVEMPGRAVILRDARCHSTLGEGR</sequence>
<accession>A0ABQ6CEC2</accession>
<dbReference type="Proteomes" id="UP001156882">
    <property type="component" value="Unassembled WGS sequence"/>
</dbReference>
<dbReference type="EMBL" id="BSPC01000014">
    <property type="protein sequence ID" value="GLS18564.1"/>
    <property type="molecule type" value="Genomic_DNA"/>
</dbReference>
<gene>
    <name evidence="2" type="ORF">GCM10007874_15810</name>
</gene>